<keyword evidence="3" id="KW-0949">S-adenosyl-L-methionine</keyword>
<dbReference type="GO" id="GO:0009307">
    <property type="term" value="P:DNA restriction-modification system"/>
    <property type="evidence" value="ECO:0007669"/>
    <property type="project" value="InterPro"/>
</dbReference>
<organism evidence="4">
    <name type="scientific">marine sediment metagenome</name>
    <dbReference type="NCBI Taxonomy" id="412755"/>
    <lineage>
        <taxon>unclassified sequences</taxon>
        <taxon>metagenomes</taxon>
        <taxon>ecological metagenomes</taxon>
    </lineage>
</organism>
<protein>
    <recommendedName>
        <fullName evidence="5">DNA methyltransferase</fullName>
    </recommendedName>
</protein>
<gene>
    <name evidence="4" type="ORF">S03H2_52819</name>
</gene>
<dbReference type="Gene3D" id="3.40.50.150">
    <property type="entry name" value="Vaccinia Virus protein VP39"/>
    <property type="match status" value="1"/>
</dbReference>
<evidence type="ECO:0008006" key="5">
    <source>
        <dbReference type="Google" id="ProtNLM"/>
    </source>
</evidence>
<dbReference type="AlphaFoldDB" id="X1HI06"/>
<keyword evidence="1" id="KW-0489">Methyltransferase</keyword>
<name>X1HI06_9ZZZZ</name>
<dbReference type="InterPro" id="IPR012327">
    <property type="entry name" value="MeTrfase_D12"/>
</dbReference>
<accession>X1HI06</accession>
<dbReference type="InterPro" id="IPR029063">
    <property type="entry name" value="SAM-dependent_MTases_sf"/>
</dbReference>
<feature type="non-terminal residue" evidence="4">
    <location>
        <position position="178"/>
    </location>
</feature>
<dbReference type="SUPFAM" id="SSF53335">
    <property type="entry name" value="S-adenosyl-L-methionine-dependent methyltransferases"/>
    <property type="match status" value="1"/>
</dbReference>
<dbReference type="EMBL" id="BARU01033585">
    <property type="protein sequence ID" value="GAH69092.1"/>
    <property type="molecule type" value="Genomic_DNA"/>
</dbReference>
<evidence type="ECO:0000256" key="3">
    <source>
        <dbReference type="ARBA" id="ARBA00022691"/>
    </source>
</evidence>
<dbReference type="GO" id="GO:0009007">
    <property type="term" value="F:site-specific DNA-methyltransferase (adenine-specific) activity"/>
    <property type="evidence" value="ECO:0007669"/>
    <property type="project" value="UniProtKB-EC"/>
</dbReference>
<dbReference type="GO" id="GO:0032259">
    <property type="term" value="P:methylation"/>
    <property type="evidence" value="ECO:0007669"/>
    <property type="project" value="UniProtKB-KW"/>
</dbReference>
<reference evidence="4" key="1">
    <citation type="journal article" date="2014" name="Front. Microbiol.">
        <title>High frequency of phylogenetically diverse reductive dehalogenase-homologous genes in deep subseafloor sedimentary metagenomes.</title>
        <authorList>
            <person name="Kawai M."/>
            <person name="Futagami T."/>
            <person name="Toyoda A."/>
            <person name="Takaki Y."/>
            <person name="Nishi S."/>
            <person name="Hori S."/>
            <person name="Arai W."/>
            <person name="Tsubouchi T."/>
            <person name="Morono Y."/>
            <person name="Uchiyama I."/>
            <person name="Ito T."/>
            <person name="Fujiyama A."/>
            <person name="Inagaki F."/>
            <person name="Takami H."/>
        </authorList>
    </citation>
    <scope>NUCLEOTIDE SEQUENCE</scope>
    <source>
        <strain evidence="4">Expedition CK06-06</strain>
    </source>
</reference>
<comment type="caution">
    <text evidence="4">The sequence shown here is derived from an EMBL/GenBank/DDBJ whole genome shotgun (WGS) entry which is preliminary data.</text>
</comment>
<proteinExistence type="predicted"/>
<dbReference type="Pfam" id="PF02086">
    <property type="entry name" value="MethyltransfD12"/>
    <property type="match status" value="1"/>
</dbReference>
<evidence type="ECO:0000256" key="1">
    <source>
        <dbReference type="ARBA" id="ARBA00022603"/>
    </source>
</evidence>
<keyword evidence="2" id="KW-0808">Transferase</keyword>
<sequence length="178" mass="20911">MPKFMLWQERLFADVGARFPSTRYQGSKAKLVDWIWEQISELHFATCLDAFGGTGAVAYRMKQEGKEVTYNDLLRFNHQIGLALIENAQIRLGPERVRWLLRRHADLAYPSFVADTFGDVYFTDEENAWIDQTITNIRQLDRPYEFALAFFALCQACIIKRPYNLFHRKNLYMRTSDV</sequence>
<evidence type="ECO:0000313" key="4">
    <source>
        <dbReference type="EMBL" id="GAH69092.1"/>
    </source>
</evidence>
<evidence type="ECO:0000256" key="2">
    <source>
        <dbReference type="ARBA" id="ARBA00022679"/>
    </source>
</evidence>